<protein>
    <recommendedName>
        <fullName evidence="2">ABC transporter, substrate-binding protein (Cluster 1, maltose/g3p/polyamine/iron)</fullName>
    </recommendedName>
</protein>
<dbReference type="Pfam" id="PF01547">
    <property type="entry name" value="SBP_bac_1"/>
    <property type="match status" value="1"/>
</dbReference>
<dbReference type="Gene3D" id="3.40.190.10">
    <property type="entry name" value="Periplasmic binding protein-like II"/>
    <property type="match status" value="1"/>
</dbReference>
<dbReference type="PROSITE" id="PS51257">
    <property type="entry name" value="PROKAR_LIPOPROTEIN"/>
    <property type="match status" value="1"/>
</dbReference>
<organism evidence="1">
    <name type="scientific">uncultured Chloroflexota bacterium</name>
    <dbReference type="NCBI Taxonomy" id="166587"/>
    <lineage>
        <taxon>Bacteria</taxon>
        <taxon>Bacillati</taxon>
        <taxon>Chloroflexota</taxon>
        <taxon>environmental samples</taxon>
    </lineage>
</organism>
<gene>
    <name evidence="1" type="ORF">AVDCRST_MAG77-6198</name>
</gene>
<sequence>MAGETRRRHLRGVVRTLGSGLAGLAGVAAAGCAGSGAGGDKPAASKATCGGKVEVWTGGIGGIGGPAMDRLIADFAAKNAGCTVLTNDQADDMRTKVTTAVAAGAPPTLFGTSPGSFRSYTDAGLIADVNDFFKRDRLNKDDFSTAFWIAMNYGGKVRGMPFRANPDFVLHWLKPHFQEAGLDPNKGPQTIAELDRMIPMLHRDRGGELERIGMQPWDLYGTGANTVNAWTRAFGGSFYDEAKDELTFNHPRILRAVEWYLEWARRLDAPRILATANAFNSTSDAPFVVTRKWSIHPLTPSWFNRIKVADPSLATPEMIGSGPFPYEAPGTPGQVTAGGWGVMMVAGAAEREGGWEFMKYMGASEEGTTTVARLTGIPGWLKSPGLVELSKDPIQKAYVDGVRRAQFAQYGFYVPVSVSFAPIDEAIAGKRSVRDALDAIHRQATTLYAEYKTRFKTQKAG</sequence>
<reference evidence="1" key="1">
    <citation type="submission" date="2020-02" db="EMBL/GenBank/DDBJ databases">
        <authorList>
            <person name="Meier V. D."/>
        </authorList>
    </citation>
    <scope>NUCLEOTIDE SEQUENCE</scope>
    <source>
        <strain evidence="1">AVDCRST_MAG77</strain>
    </source>
</reference>
<dbReference type="AlphaFoldDB" id="A0A6J4KJ02"/>
<evidence type="ECO:0000313" key="1">
    <source>
        <dbReference type="EMBL" id="CAA9307507.1"/>
    </source>
</evidence>
<proteinExistence type="predicted"/>
<dbReference type="PANTHER" id="PTHR43649">
    <property type="entry name" value="ARABINOSE-BINDING PROTEIN-RELATED"/>
    <property type="match status" value="1"/>
</dbReference>
<name>A0A6J4KJ02_9CHLR</name>
<accession>A0A6J4KJ02</accession>
<dbReference type="InterPro" id="IPR006059">
    <property type="entry name" value="SBP"/>
</dbReference>
<dbReference type="SUPFAM" id="SSF53850">
    <property type="entry name" value="Periplasmic binding protein-like II"/>
    <property type="match status" value="1"/>
</dbReference>
<dbReference type="EMBL" id="CADCTC010000325">
    <property type="protein sequence ID" value="CAA9307507.1"/>
    <property type="molecule type" value="Genomic_DNA"/>
</dbReference>
<dbReference type="InterPro" id="IPR050490">
    <property type="entry name" value="Bact_solute-bd_prot1"/>
</dbReference>
<evidence type="ECO:0008006" key="2">
    <source>
        <dbReference type="Google" id="ProtNLM"/>
    </source>
</evidence>